<name>A0ABQ2H2Y0_9PSED</name>
<dbReference type="EMBL" id="BMNW01000018">
    <property type="protein sequence ID" value="GGM30471.1"/>
    <property type="molecule type" value="Genomic_DNA"/>
</dbReference>
<keyword evidence="2" id="KW-1185">Reference proteome</keyword>
<accession>A0ABQ2H2Y0</accession>
<sequence>MGKEKDCTKQLRTLLKRAQVYVAYYASDEKNTAAQDLAAQIDDLLGPDKNNSKLAK</sequence>
<protein>
    <submittedName>
        <fullName evidence="1">Uncharacterized protein</fullName>
    </submittedName>
</protein>
<evidence type="ECO:0000313" key="2">
    <source>
        <dbReference type="Proteomes" id="UP000616499"/>
    </source>
</evidence>
<comment type="caution">
    <text evidence="1">The sequence shown here is derived from an EMBL/GenBank/DDBJ whole genome shotgun (WGS) entry which is preliminary data.</text>
</comment>
<dbReference type="RefSeq" id="WP_188868514.1">
    <property type="nucleotide sequence ID" value="NZ_BMNW01000018.1"/>
</dbReference>
<evidence type="ECO:0000313" key="1">
    <source>
        <dbReference type="EMBL" id="GGM30471.1"/>
    </source>
</evidence>
<reference evidence="2" key="1">
    <citation type="journal article" date="2019" name="Int. J. Syst. Evol. Microbiol.">
        <title>The Global Catalogue of Microorganisms (GCM) 10K type strain sequencing project: providing services to taxonomists for standard genome sequencing and annotation.</title>
        <authorList>
            <consortium name="The Broad Institute Genomics Platform"/>
            <consortium name="The Broad Institute Genome Sequencing Center for Infectious Disease"/>
            <person name="Wu L."/>
            <person name="Ma J."/>
        </authorList>
    </citation>
    <scope>NUCLEOTIDE SEQUENCE [LARGE SCALE GENOMIC DNA]</scope>
    <source>
        <strain evidence="2">JCM 13501</strain>
    </source>
</reference>
<dbReference type="Proteomes" id="UP000616499">
    <property type="component" value="Unassembled WGS sequence"/>
</dbReference>
<organism evidence="1 2">
    <name type="scientific">Pseudomonas asuensis</name>
    <dbReference type="NCBI Taxonomy" id="1825787"/>
    <lineage>
        <taxon>Bacteria</taxon>
        <taxon>Pseudomonadati</taxon>
        <taxon>Pseudomonadota</taxon>
        <taxon>Gammaproteobacteria</taxon>
        <taxon>Pseudomonadales</taxon>
        <taxon>Pseudomonadaceae</taxon>
        <taxon>Pseudomonas</taxon>
    </lineage>
</organism>
<proteinExistence type="predicted"/>
<gene>
    <name evidence="1" type="ORF">GCM10009425_46330</name>
</gene>